<organism evidence="1">
    <name type="scientific">Cyprideis torosa</name>
    <dbReference type="NCBI Taxonomy" id="163714"/>
    <lineage>
        <taxon>Eukaryota</taxon>
        <taxon>Metazoa</taxon>
        <taxon>Ecdysozoa</taxon>
        <taxon>Arthropoda</taxon>
        <taxon>Crustacea</taxon>
        <taxon>Oligostraca</taxon>
        <taxon>Ostracoda</taxon>
        <taxon>Podocopa</taxon>
        <taxon>Podocopida</taxon>
        <taxon>Cytherocopina</taxon>
        <taxon>Cytheroidea</taxon>
        <taxon>Cytherideidae</taxon>
        <taxon>Cyprideis</taxon>
    </lineage>
</organism>
<dbReference type="EMBL" id="OB661584">
    <property type="protein sequence ID" value="CAD7228543.1"/>
    <property type="molecule type" value="Genomic_DNA"/>
</dbReference>
<accession>A0A7R8ZLN2</accession>
<feature type="non-terminal residue" evidence="1">
    <location>
        <position position="1"/>
    </location>
</feature>
<gene>
    <name evidence="1" type="ORF">CTOB1V02_LOCUS6424</name>
</gene>
<dbReference type="OrthoDB" id="439808at2759"/>
<proteinExistence type="predicted"/>
<reference evidence="1" key="1">
    <citation type="submission" date="2020-11" db="EMBL/GenBank/DDBJ databases">
        <authorList>
            <person name="Tran Van P."/>
        </authorList>
    </citation>
    <scope>NUCLEOTIDE SEQUENCE</scope>
</reference>
<evidence type="ECO:0000313" key="1">
    <source>
        <dbReference type="EMBL" id="CAD7228543.1"/>
    </source>
</evidence>
<dbReference type="AlphaFoldDB" id="A0A7R8ZLN2"/>
<protein>
    <submittedName>
        <fullName evidence="1">Uncharacterized protein</fullName>
    </submittedName>
</protein>
<name>A0A7R8ZLN2_9CRUS</name>
<sequence>QLVEVYREGQTNNDFPDDRKSVHSVHLGQGSSALVAAAGEIVLHDHFCLFRFYTVRVFQNKDVATQAILSRHNTEINGQIVKCSWGKETVDNGVLSAATPALVSAQLPYAYAAAAAAAAAGAAAGQQLTPTAGYWYNPLTAAYPQLTPTATAAAAGQFLQAYPYSQLNYHQAYAGLGLQPSLAAAWQPATLASQSPISLAAAAHGLQQQSVLSAAYPLQQFQAQ</sequence>